<evidence type="ECO:0000256" key="1">
    <source>
        <dbReference type="ARBA" id="ARBA00004116"/>
    </source>
</evidence>
<feature type="domain" description="Strictosidine synthase conserved region" evidence="7">
    <location>
        <begin position="160"/>
        <end position="247"/>
    </location>
</feature>
<organism evidence="8 9">
    <name type="scientific">Momordica charantia</name>
    <name type="common">Bitter gourd</name>
    <name type="synonym">Balsam pear</name>
    <dbReference type="NCBI Taxonomy" id="3673"/>
    <lineage>
        <taxon>Eukaryota</taxon>
        <taxon>Viridiplantae</taxon>
        <taxon>Streptophyta</taxon>
        <taxon>Embryophyta</taxon>
        <taxon>Tracheophyta</taxon>
        <taxon>Spermatophyta</taxon>
        <taxon>Magnoliopsida</taxon>
        <taxon>eudicotyledons</taxon>
        <taxon>Gunneridae</taxon>
        <taxon>Pentapetalae</taxon>
        <taxon>rosids</taxon>
        <taxon>fabids</taxon>
        <taxon>Cucurbitales</taxon>
        <taxon>Cucurbitaceae</taxon>
        <taxon>Momordiceae</taxon>
        <taxon>Momordica</taxon>
    </lineage>
</organism>
<comment type="similarity">
    <text evidence="2">Belongs to the strictosidine synthase family.</text>
</comment>
<accession>A0A6J1DY38</accession>
<dbReference type="KEGG" id="mcha:111025249"/>
<dbReference type="AlphaFoldDB" id="A0A6J1DY38"/>
<dbReference type="GO" id="GO:0005773">
    <property type="term" value="C:vacuole"/>
    <property type="evidence" value="ECO:0007669"/>
    <property type="project" value="UniProtKB-SubCell"/>
</dbReference>
<dbReference type="SUPFAM" id="SSF63829">
    <property type="entry name" value="Calcium-dependent phosphotriesterase"/>
    <property type="match status" value="1"/>
</dbReference>
<proteinExistence type="inferred from homology"/>
<dbReference type="Proteomes" id="UP000504603">
    <property type="component" value="Unplaced"/>
</dbReference>
<evidence type="ECO:0000256" key="3">
    <source>
        <dbReference type="ARBA" id="ARBA00022554"/>
    </source>
</evidence>
<dbReference type="PANTHER" id="PTHR10426">
    <property type="entry name" value="STRICTOSIDINE SYNTHASE-RELATED"/>
    <property type="match status" value="1"/>
</dbReference>
<evidence type="ECO:0000256" key="4">
    <source>
        <dbReference type="ARBA" id="ARBA00022729"/>
    </source>
</evidence>
<keyword evidence="3" id="KW-0926">Vacuole</keyword>
<dbReference type="FunFam" id="2.120.10.30:FF:000032">
    <property type="entry name" value="Protein STRICTOSIDINE SYNTHASE-LIKE 13"/>
    <property type="match status" value="1"/>
</dbReference>
<dbReference type="RefSeq" id="XP_022158782.1">
    <property type="nucleotide sequence ID" value="XM_022303090.1"/>
</dbReference>
<evidence type="ECO:0000313" key="8">
    <source>
        <dbReference type="Proteomes" id="UP000504603"/>
    </source>
</evidence>
<dbReference type="InterPro" id="IPR018119">
    <property type="entry name" value="Strictosidine_synth_cons-reg"/>
</dbReference>
<dbReference type="GO" id="GO:0012505">
    <property type="term" value="C:endomembrane system"/>
    <property type="evidence" value="ECO:0007669"/>
    <property type="project" value="TreeGrafter"/>
</dbReference>
<dbReference type="Pfam" id="PF20067">
    <property type="entry name" value="SSL_N"/>
    <property type="match status" value="1"/>
</dbReference>
<protein>
    <submittedName>
        <fullName evidence="9">Protein STRICTOSIDINE SYNTHASE-LIKE 2-like</fullName>
    </submittedName>
</protein>
<feature type="chain" id="PRO_5026894544" evidence="6">
    <location>
        <begin position="27"/>
        <end position="376"/>
    </location>
</feature>
<comment type="subcellular location">
    <subcellularLocation>
        <location evidence="1">Vacuole</location>
    </subcellularLocation>
</comment>
<keyword evidence="4 6" id="KW-0732">Signal</keyword>
<dbReference type="GeneID" id="111025249"/>
<evidence type="ECO:0000256" key="5">
    <source>
        <dbReference type="ARBA" id="ARBA00023180"/>
    </source>
</evidence>
<feature type="signal peptide" evidence="6">
    <location>
        <begin position="1"/>
        <end position="26"/>
    </location>
</feature>
<evidence type="ECO:0000256" key="6">
    <source>
        <dbReference type="SAM" id="SignalP"/>
    </source>
</evidence>
<evidence type="ECO:0000256" key="2">
    <source>
        <dbReference type="ARBA" id="ARBA00009191"/>
    </source>
</evidence>
<keyword evidence="8" id="KW-1185">Reference proteome</keyword>
<dbReference type="PANTHER" id="PTHR10426:SF79">
    <property type="entry name" value="PROTEIN STRICTOSIDINE SYNTHASE-LIKE 2"/>
    <property type="match status" value="1"/>
</dbReference>
<dbReference type="Pfam" id="PF03088">
    <property type="entry name" value="Str_synth"/>
    <property type="match status" value="1"/>
</dbReference>
<dbReference type="InterPro" id="IPR011042">
    <property type="entry name" value="6-blade_b-propeller_TolB-like"/>
</dbReference>
<evidence type="ECO:0000259" key="7">
    <source>
        <dbReference type="Pfam" id="PF03088"/>
    </source>
</evidence>
<dbReference type="OrthoDB" id="5307922at2759"/>
<gene>
    <name evidence="9" type="primary">LOC111025249</name>
</gene>
<reference evidence="9" key="1">
    <citation type="submission" date="2025-08" db="UniProtKB">
        <authorList>
            <consortium name="RefSeq"/>
        </authorList>
    </citation>
    <scope>IDENTIFICATION</scope>
    <source>
        <strain evidence="9">OHB3-1</strain>
    </source>
</reference>
<evidence type="ECO:0000313" key="9">
    <source>
        <dbReference type="RefSeq" id="XP_022158782.1"/>
    </source>
</evidence>
<dbReference type="GO" id="GO:0016787">
    <property type="term" value="F:hydrolase activity"/>
    <property type="evidence" value="ECO:0007669"/>
    <property type="project" value="TreeGrafter"/>
</dbReference>
<name>A0A6J1DY38_MOMCH</name>
<dbReference type="Gene3D" id="2.120.10.30">
    <property type="entry name" value="TolB, C-terminal domain"/>
    <property type="match status" value="1"/>
</dbReference>
<sequence>MNSSLCLTATAVAAVFALLAVTTTRFSPPPEYLDHRKTEYAVIHGGVGPESFAFDAGGGGPYTGVSDGRIIKWLPEERRWIDFAVTSPNRTGCEERENAEEGEERCGRALGLRFGGGGDLYIADAYRGLLRVGGDGGLATRIEIQREVLQGFDCIFTFANALDVDEASGHIYFTITSSQYPRRNFVSAVLSGDHSGKLMKYDPESKELNLLLDNLSFPNGVSLSKNSDFLLLAETTKCRILKYWLKTPKIGSYEVVAELPGFPDNIKPSPRGGFWVGIHSRRRGLSRVIMSWPWIGKGLVKLVPFNIERVYSCLGKWIGSGGVGIRVSEEGEILEVIEGKLLGGLKWKSISEVEEREDGVVWIGSIDTPFVANIKI</sequence>
<keyword evidence="5" id="KW-0325">Glycoprotein</keyword>